<comment type="caution">
    <text evidence="1">The sequence shown here is derived from an EMBL/GenBank/DDBJ whole genome shotgun (WGS) entry which is preliminary data.</text>
</comment>
<evidence type="ECO:0000313" key="2">
    <source>
        <dbReference type="Proteomes" id="UP000295217"/>
    </source>
</evidence>
<name>A0A4R5AFZ9_9ACTN</name>
<dbReference type="EMBL" id="SMLB01000012">
    <property type="protein sequence ID" value="TDD69834.1"/>
    <property type="molecule type" value="Genomic_DNA"/>
</dbReference>
<accession>A0A4R5AFZ9</accession>
<dbReference type="PROSITE" id="PS51318">
    <property type="entry name" value="TAT"/>
    <property type="match status" value="1"/>
</dbReference>
<dbReference type="InterPro" id="IPR050490">
    <property type="entry name" value="Bact_solute-bd_prot1"/>
</dbReference>
<keyword evidence="2" id="KW-1185">Reference proteome</keyword>
<dbReference type="SUPFAM" id="SSF53850">
    <property type="entry name" value="Periplasmic binding protein-like II"/>
    <property type="match status" value="1"/>
</dbReference>
<dbReference type="RefSeq" id="WP_132103214.1">
    <property type="nucleotide sequence ID" value="NZ_SMLB01000012.1"/>
</dbReference>
<dbReference type="Gene3D" id="3.40.190.10">
    <property type="entry name" value="Periplasmic binding protein-like II"/>
    <property type="match status" value="1"/>
</dbReference>
<dbReference type="InterPro" id="IPR006059">
    <property type="entry name" value="SBP"/>
</dbReference>
<gene>
    <name evidence="1" type="ORF">E1262_11185</name>
</gene>
<protein>
    <submittedName>
        <fullName evidence="1">Extracellular solute-binding protein</fullName>
    </submittedName>
</protein>
<sequence>MNALDRRTLLKLAGAGAILSAGSSALIGCSSSGSGTGSVGNTGTDLVPWPTYLRASGPTPDLVADGEGAQDAYFAYPGELTPSVSETPGNGEVITAMIPTYSPPPKSVEDNRLWQAINEALGVDLRLNLVPIAEYQSKLATLMASNELPDIVLINGTVPRIREFISAKCADLSDFIGGDNVEEYPNLANIPTYSWQAVGRIGGRLYGIPITRGRMPVVLHVNRTLMDQAGAPEEWSQDQFFAAMQALTGSGTYGYGAVSSDLGFNYFSGSLGAPNNWKVEDGAFVSAYETDEYRAALEFAREVYAAGCYHPSSLTSELADIMNVYYSGDVASVLGSYYNYANGTYLDRVGDRFATDIALPFGDQRTSWLGGGLFGYTVFKNADADRIRLLLRVCNYLAAPYGTVEHELVNYGVEGEHFTRTADGLAMTELAGLENNNSVPISKYVCDSPDVIQVPGNEQATRRAFEYQSEVLPAGLTDPSVGLSSPTSDRELATLQGSMLDAVKAIVLGRADISTWDDALKKWRDGGGAAIADELSTEYEASVE</sequence>
<dbReference type="PROSITE" id="PS51257">
    <property type="entry name" value="PROKAR_LIPOPROTEIN"/>
    <property type="match status" value="1"/>
</dbReference>
<dbReference type="InterPro" id="IPR006311">
    <property type="entry name" value="TAT_signal"/>
</dbReference>
<dbReference type="Proteomes" id="UP000295217">
    <property type="component" value="Unassembled WGS sequence"/>
</dbReference>
<proteinExistence type="predicted"/>
<reference evidence="1 2" key="1">
    <citation type="submission" date="2019-02" db="EMBL/GenBank/DDBJ databases">
        <title>Draft genome sequences of novel Actinobacteria.</title>
        <authorList>
            <person name="Sahin N."/>
            <person name="Ay H."/>
            <person name="Saygin H."/>
        </authorList>
    </citation>
    <scope>NUCLEOTIDE SEQUENCE [LARGE SCALE GENOMIC DNA]</scope>
    <source>
        <strain evidence="1 2">8K307</strain>
    </source>
</reference>
<dbReference type="OrthoDB" id="2513152at2"/>
<dbReference type="PANTHER" id="PTHR43649:SF12">
    <property type="entry name" value="DIACETYLCHITOBIOSE BINDING PROTEIN DASA"/>
    <property type="match status" value="1"/>
</dbReference>
<dbReference type="Pfam" id="PF13416">
    <property type="entry name" value="SBP_bac_8"/>
    <property type="match status" value="1"/>
</dbReference>
<evidence type="ECO:0000313" key="1">
    <source>
        <dbReference type="EMBL" id="TDD69834.1"/>
    </source>
</evidence>
<dbReference type="PANTHER" id="PTHR43649">
    <property type="entry name" value="ARABINOSE-BINDING PROTEIN-RELATED"/>
    <property type="match status" value="1"/>
</dbReference>
<organism evidence="1 2">
    <name type="scientific">Jiangella aurantiaca</name>
    <dbReference type="NCBI Taxonomy" id="2530373"/>
    <lineage>
        <taxon>Bacteria</taxon>
        <taxon>Bacillati</taxon>
        <taxon>Actinomycetota</taxon>
        <taxon>Actinomycetes</taxon>
        <taxon>Jiangellales</taxon>
        <taxon>Jiangellaceae</taxon>
        <taxon>Jiangella</taxon>
    </lineage>
</organism>
<dbReference type="AlphaFoldDB" id="A0A4R5AFZ9"/>